<keyword evidence="1" id="KW-1133">Transmembrane helix</keyword>
<proteinExistence type="predicted"/>
<dbReference type="RefSeq" id="WP_093714505.1">
    <property type="nucleotide sequence ID" value="NZ_FONG01000009.1"/>
</dbReference>
<keyword evidence="1" id="KW-0812">Transmembrane</keyword>
<dbReference type="EMBL" id="FONG01000009">
    <property type="protein sequence ID" value="SFF19739.1"/>
    <property type="molecule type" value="Genomic_DNA"/>
</dbReference>
<feature type="transmembrane region" description="Helical" evidence="1">
    <location>
        <begin position="36"/>
        <end position="55"/>
    </location>
</feature>
<protein>
    <recommendedName>
        <fullName evidence="4">Integral membrane protein</fullName>
    </recommendedName>
</protein>
<organism evidence="2 3">
    <name type="scientific">Actinacidiphila alni</name>
    <dbReference type="NCBI Taxonomy" id="380248"/>
    <lineage>
        <taxon>Bacteria</taxon>
        <taxon>Bacillati</taxon>
        <taxon>Actinomycetota</taxon>
        <taxon>Actinomycetes</taxon>
        <taxon>Kitasatosporales</taxon>
        <taxon>Streptomycetaceae</taxon>
        <taxon>Actinacidiphila</taxon>
    </lineage>
</organism>
<evidence type="ECO:0008006" key="4">
    <source>
        <dbReference type="Google" id="ProtNLM"/>
    </source>
</evidence>
<sequence length="224" mass="23488">MEDIRPRLRALRAALFAALCVTLSSTSHTLMSRTPLPLAVVCGAFGGVFVLAYLLGGRCERGFWPIAGLMVPLELAVDTLFTAGQQACYGPAGGPVTGSWWSFHETFLCSGRPVGPPLSAVPGGATAAQMPSTALPWLLLAVHVSVGLLASWWLRRGEAALHRVLRSVAAAAFRPLLLAASARTRLTAAPRRVRPATAAPAGPHTARPLLHSVVRRGPPVAVAV</sequence>
<dbReference type="STRING" id="380248.SAMN05216251_109222"/>
<evidence type="ECO:0000313" key="3">
    <source>
        <dbReference type="Proteomes" id="UP000199323"/>
    </source>
</evidence>
<keyword evidence="3" id="KW-1185">Reference proteome</keyword>
<dbReference type="Proteomes" id="UP000199323">
    <property type="component" value="Unassembled WGS sequence"/>
</dbReference>
<evidence type="ECO:0000313" key="2">
    <source>
        <dbReference type="EMBL" id="SFF19739.1"/>
    </source>
</evidence>
<dbReference type="AlphaFoldDB" id="A0A1I2GRR1"/>
<gene>
    <name evidence="2" type="ORF">SAMN05216251_109222</name>
</gene>
<evidence type="ECO:0000256" key="1">
    <source>
        <dbReference type="SAM" id="Phobius"/>
    </source>
</evidence>
<reference evidence="2 3" key="1">
    <citation type="submission" date="2016-10" db="EMBL/GenBank/DDBJ databases">
        <authorList>
            <person name="de Groot N.N."/>
        </authorList>
    </citation>
    <scope>NUCLEOTIDE SEQUENCE [LARGE SCALE GENOMIC DNA]</scope>
    <source>
        <strain evidence="2 3">CGMCC 4.3510</strain>
    </source>
</reference>
<keyword evidence="1" id="KW-0472">Membrane</keyword>
<feature type="transmembrane region" description="Helical" evidence="1">
    <location>
        <begin position="134"/>
        <end position="154"/>
    </location>
</feature>
<dbReference type="OrthoDB" id="4328115at2"/>
<accession>A0A1I2GRR1</accession>
<name>A0A1I2GRR1_9ACTN</name>